<comment type="similarity">
    <text evidence="1 2">Belongs to the small heat shock protein (HSP20) family.</text>
</comment>
<keyword evidence="5" id="KW-1185">Reference proteome</keyword>
<protein>
    <submittedName>
        <fullName evidence="4">Heat-shock protein</fullName>
    </submittedName>
</protein>
<sequence>MSLIKRNQGFVPSLTDYFENLMGRNIFDMESGLKASLPACNVKETDKTFEVELAVPGMKKEDFDIHIENNMLSISCEKKEEHTDENRRGRYTRREFSYSSFRRTFSLPASADADKIDASYKNGMLDISIKKKEGEANDGAKRIDIH</sequence>
<dbReference type="PROSITE" id="PS01031">
    <property type="entry name" value="SHSP"/>
    <property type="match status" value="1"/>
</dbReference>
<name>A0AAU9CJP8_9BACT</name>
<evidence type="ECO:0000256" key="2">
    <source>
        <dbReference type="RuleBase" id="RU003616"/>
    </source>
</evidence>
<dbReference type="Proteomes" id="UP001348817">
    <property type="component" value="Chromosome"/>
</dbReference>
<dbReference type="InterPro" id="IPR002068">
    <property type="entry name" value="A-crystallin/Hsp20_dom"/>
</dbReference>
<gene>
    <name evidence="4" type="ORF">FUAX_06400</name>
</gene>
<feature type="domain" description="SHSP" evidence="3">
    <location>
        <begin position="30"/>
        <end position="146"/>
    </location>
</feature>
<organism evidence="4 5">
    <name type="scientific">Fulvitalea axinellae</name>
    <dbReference type="NCBI Taxonomy" id="1182444"/>
    <lineage>
        <taxon>Bacteria</taxon>
        <taxon>Pseudomonadati</taxon>
        <taxon>Bacteroidota</taxon>
        <taxon>Cytophagia</taxon>
        <taxon>Cytophagales</taxon>
        <taxon>Persicobacteraceae</taxon>
        <taxon>Fulvitalea</taxon>
    </lineage>
</organism>
<dbReference type="KEGG" id="fax:FUAX_06400"/>
<evidence type="ECO:0000259" key="3">
    <source>
        <dbReference type="PROSITE" id="PS01031"/>
    </source>
</evidence>
<dbReference type="AlphaFoldDB" id="A0AAU9CJP8"/>
<proteinExistence type="inferred from homology"/>
<dbReference type="PANTHER" id="PTHR11527">
    <property type="entry name" value="HEAT-SHOCK PROTEIN 20 FAMILY MEMBER"/>
    <property type="match status" value="1"/>
</dbReference>
<reference evidence="4 5" key="1">
    <citation type="submission" date="2021-12" db="EMBL/GenBank/DDBJ databases">
        <title>Genome sequencing of bacteria with rrn-lacking chromosome and rrn-plasmid.</title>
        <authorList>
            <person name="Anda M."/>
            <person name="Iwasaki W."/>
        </authorList>
    </citation>
    <scope>NUCLEOTIDE SEQUENCE [LARGE SCALE GENOMIC DNA]</scope>
    <source>
        <strain evidence="4 5">DSM 100852</strain>
    </source>
</reference>
<dbReference type="RefSeq" id="WP_338393484.1">
    <property type="nucleotide sequence ID" value="NZ_AP025314.1"/>
</dbReference>
<dbReference type="InterPro" id="IPR031107">
    <property type="entry name" value="Small_HSP"/>
</dbReference>
<evidence type="ECO:0000313" key="4">
    <source>
        <dbReference type="EMBL" id="BDD08208.1"/>
    </source>
</evidence>
<evidence type="ECO:0000313" key="5">
    <source>
        <dbReference type="Proteomes" id="UP001348817"/>
    </source>
</evidence>
<evidence type="ECO:0000256" key="1">
    <source>
        <dbReference type="PROSITE-ProRule" id="PRU00285"/>
    </source>
</evidence>
<dbReference type="EMBL" id="AP025314">
    <property type="protein sequence ID" value="BDD08208.1"/>
    <property type="molecule type" value="Genomic_DNA"/>
</dbReference>
<dbReference type="Pfam" id="PF00011">
    <property type="entry name" value="HSP20"/>
    <property type="match status" value="1"/>
</dbReference>
<accession>A0AAU9CJP8</accession>
<dbReference type="InterPro" id="IPR008978">
    <property type="entry name" value="HSP20-like_chaperone"/>
</dbReference>
<dbReference type="Gene3D" id="2.60.40.790">
    <property type="match status" value="1"/>
</dbReference>
<dbReference type="SUPFAM" id="SSF49764">
    <property type="entry name" value="HSP20-like chaperones"/>
    <property type="match status" value="1"/>
</dbReference>
<dbReference type="CDD" id="cd06464">
    <property type="entry name" value="ACD_sHsps-like"/>
    <property type="match status" value="1"/>
</dbReference>